<gene>
    <name evidence="4" type="ORF">GCM10007854_30210</name>
</gene>
<dbReference type="PROSITE" id="PS51257">
    <property type="entry name" value="PROKAR_LIPOPROTEIN"/>
    <property type="match status" value="1"/>
</dbReference>
<dbReference type="InterPro" id="IPR018247">
    <property type="entry name" value="EF_Hand_1_Ca_BS"/>
</dbReference>
<reference evidence="4" key="2">
    <citation type="submission" date="2023-01" db="EMBL/GenBank/DDBJ databases">
        <title>Draft genome sequence of Algimonas porphyrae strain NBRC 108216.</title>
        <authorList>
            <person name="Sun Q."/>
            <person name="Mori K."/>
        </authorList>
    </citation>
    <scope>NUCLEOTIDE SEQUENCE</scope>
    <source>
        <strain evidence="4">NBRC 108216</strain>
    </source>
</reference>
<accession>A0ABQ5V3I0</accession>
<dbReference type="InterPro" id="IPR011992">
    <property type="entry name" value="EF-hand-dom_pair"/>
</dbReference>
<evidence type="ECO:0000313" key="4">
    <source>
        <dbReference type="EMBL" id="GLQ22066.1"/>
    </source>
</evidence>
<feature type="domain" description="EF-hand" evidence="3">
    <location>
        <begin position="42"/>
        <end position="77"/>
    </location>
</feature>
<reference evidence="4" key="1">
    <citation type="journal article" date="2014" name="Int. J. Syst. Evol. Microbiol.">
        <title>Complete genome of a new Firmicutes species belonging to the dominant human colonic microbiota ('Ruminococcus bicirculans') reveals two chromosomes and a selective capacity to utilize plant glucans.</title>
        <authorList>
            <consortium name="NISC Comparative Sequencing Program"/>
            <person name="Wegmann U."/>
            <person name="Louis P."/>
            <person name="Goesmann A."/>
            <person name="Henrissat B."/>
            <person name="Duncan S.H."/>
            <person name="Flint H.J."/>
        </authorList>
    </citation>
    <scope>NUCLEOTIDE SEQUENCE</scope>
    <source>
        <strain evidence="4">NBRC 108216</strain>
    </source>
</reference>
<dbReference type="RefSeq" id="WP_284374293.1">
    <property type="nucleotide sequence ID" value="NZ_BSNJ01000009.1"/>
</dbReference>
<evidence type="ECO:0000256" key="1">
    <source>
        <dbReference type="SAM" id="MobiDB-lite"/>
    </source>
</evidence>
<feature type="chain" id="PRO_5045551363" description="EF-hand domain-containing protein" evidence="2">
    <location>
        <begin position="20"/>
        <end position="161"/>
    </location>
</feature>
<keyword evidence="2" id="KW-0732">Signal</keyword>
<dbReference type="Proteomes" id="UP001161390">
    <property type="component" value="Unassembled WGS sequence"/>
</dbReference>
<dbReference type="InterPro" id="IPR002048">
    <property type="entry name" value="EF_hand_dom"/>
</dbReference>
<evidence type="ECO:0000256" key="2">
    <source>
        <dbReference type="SAM" id="SignalP"/>
    </source>
</evidence>
<dbReference type="Gene3D" id="1.10.238.10">
    <property type="entry name" value="EF-hand"/>
    <property type="match status" value="1"/>
</dbReference>
<name>A0ABQ5V3I0_9PROT</name>
<evidence type="ECO:0000259" key="3">
    <source>
        <dbReference type="PROSITE" id="PS50222"/>
    </source>
</evidence>
<protein>
    <recommendedName>
        <fullName evidence="3">EF-hand domain-containing protein</fullName>
    </recommendedName>
</protein>
<comment type="caution">
    <text evidence="4">The sequence shown here is derived from an EMBL/GenBank/DDBJ whole genome shotgun (WGS) entry which is preliminary data.</text>
</comment>
<dbReference type="PROSITE" id="PS00018">
    <property type="entry name" value="EF_HAND_1"/>
    <property type="match status" value="1"/>
</dbReference>
<feature type="signal peptide" evidence="2">
    <location>
        <begin position="1"/>
        <end position="19"/>
    </location>
</feature>
<organism evidence="4 5">
    <name type="scientific">Algimonas porphyrae</name>
    <dbReference type="NCBI Taxonomy" id="1128113"/>
    <lineage>
        <taxon>Bacteria</taxon>
        <taxon>Pseudomonadati</taxon>
        <taxon>Pseudomonadota</taxon>
        <taxon>Alphaproteobacteria</taxon>
        <taxon>Maricaulales</taxon>
        <taxon>Robiginitomaculaceae</taxon>
        <taxon>Algimonas</taxon>
    </lineage>
</organism>
<sequence>MALKHLAAILLGLGMSCQAVQCLAQTQAQSLAQSLAQTQDRSQTLDLPSRFESLDASADGEISFAEFSDFTDALALSRTLAAQHFTRLSGGDAVITAQEWFLATQVKESRSWTRGYTLDPIDSELTDVEPADIRAYDNIPDEPVITPLTDNGEPPDEDEAG</sequence>
<dbReference type="PROSITE" id="PS50222">
    <property type="entry name" value="EF_HAND_2"/>
    <property type="match status" value="1"/>
</dbReference>
<proteinExistence type="predicted"/>
<keyword evidence="5" id="KW-1185">Reference proteome</keyword>
<dbReference type="SUPFAM" id="SSF47473">
    <property type="entry name" value="EF-hand"/>
    <property type="match status" value="1"/>
</dbReference>
<dbReference type="EMBL" id="BSNJ01000009">
    <property type="protein sequence ID" value="GLQ22066.1"/>
    <property type="molecule type" value="Genomic_DNA"/>
</dbReference>
<feature type="region of interest" description="Disordered" evidence="1">
    <location>
        <begin position="136"/>
        <end position="161"/>
    </location>
</feature>
<evidence type="ECO:0000313" key="5">
    <source>
        <dbReference type="Proteomes" id="UP001161390"/>
    </source>
</evidence>